<reference evidence="6" key="1">
    <citation type="submission" date="2021-02" db="EMBL/GenBank/DDBJ databases">
        <authorList>
            <person name="Dougan E. K."/>
            <person name="Rhodes N."/>
            <person name="Thang M."/>
            <person name="Chan C."/>
        </authorList>
    </citation>
    <scope>NUCLEOTIDE SEQUENCE</scope>
</reference>
<dbReference type="PANTHER" id="PTHR12271:SF40">
    <property type="entry name" value="POLY(A) RNA POLYMERASE GLD2"/>
    <property type="match status" value="1"/>
</dbReference>
<dbReference type="AlphaFoldDB" id="A0A812RH36"/>
<evidence type="ECO:0000313" key="6">
    <source>
        <dbReference type="EMBL" id="CAE7439115.1"/>
    </source>
</evidence>
<organism evidence="6 7">
    <name type="scientific">Symbiodinium pilosum</name>
    <name type="common">Dinoflagellate</name>
    <dbReference type="NCBI Taxonomy" id="2952"/>
    <lineage>
        <taxon>Eukaryota</taxon>
        <taxon>Sar</taxon>
        <taxon>Alveolata</taxon>
        <taxon>Dinophyceae</taxon>
        <taxon>Suessiales</taxon>
        <taxon>Symbiodiniaceae</taxon>
        <taxon>Symbiodinium</taxon>
    </lineage>
</organism>
<accession>A0A812RH36</accession>
<keyword evidence="3" id="KW-0460">Magnesium</keyword>
<dbReference type="Proteomes" id="UP000649617">
    <property type="component" value="Unassembled WGS sequence"/>
</dbReference>
<keyword evidence="2" id="KW-0479">Metal-binding</keyword>
<keyword evidence="1" id="KW-0808">Transferase</keyword>
<comment type="caution">
    <text evidence="6">The sequence shown here is derived from an EMBL/GenBank/DDBJ whole genome shotgun (WGS) entry which is preliminary data.</text>
</comment>
<dbReference type="PANTHER" id="PTHR12271">
    <property type="entry name" value="POLY A POLYMERASE CID PAP -RELATED"/>
    <property type="match status" value="1"/>
</dbReference>
<dbReference type="GO" id="GO:0046872">
    <property type="term" value="F:metal ion binding"/>
    <property type="evidence" value="ECO:0007669"/>
    <property type="project" value="UniProtKB-KW"/>
</dbReference>
<evidence type="ECO:0000256" key="2">
    <source>
        <dbReference type="ARBA" id="ARBA00022723"/>
    </source>
</evidence>
<evidence type="ECO:0000259" key="5">
    <source>
        <dbReference type="Pfam" id="PF03828"/>
    </source>
</evidence>
<sequence>NDASRAQVQAIARAVHRALATALPGAAVEAFATANPVSGTAFGVAVPEVEVVVTLDAKVASSEGGKLQKSMIRTCTDRLVSQGSFKFRRSAFRGPEPKVTLIAPAEEGSIPFNLAVNAPTPGRAALIFEAARQLNPLAGKLILLVRRWAKDRGISHAAKGHLSPYCWMLLAIYYLQVGLDEETGPLLPALGGVPSGKMPAALDCSEKKPVSAAQLFQGFMKFYAGFGWGKELISVCKGKRSWPTAARPANVLLHEDGKTKQPGPNIEDPFETTSNLGTC</sequence>
<name>A0A812RH36_SYMPI</name>
<gene>
    <name evidence="6" type="primary">tent2-a</name>
    <name evidence="6" type="ORF">SPIL2461_LOCUS10711</name>
</gene>
<evidence type="ECO:0000313" key="7">
    <source>
        <dbReference type="Proteomes" id="UP000649617"/>
    </source>
</evidence>
<feature type="region of interest" description="Disordered" evidence="4">
    <location>
        <begin position="255"/>
        <end position="279"/>
    </location>
</feature>
<evidence type="ECO:0000256" key="4">
    <source>
        <dbReference type="SAM" id="MobiDB-lite"/>
    </source>
</evidence>
<dbReference type="OrthoDB" id="442582at2759"/>
<dbReference type="Gene3D" id="1.10.1410.10">
    <property type="match status" value="1"/>
</dbReference>
<dbReference type="GO" id="GO:0016779">
    <property type="term" value="F:nucleotidyltransferase activity"/>
    <property type="evidence" value="ECO:0007669"/>
    <property type="project" value="TreeGrafter"/>
</dbReference>
<dbReference type="EMBL" id="CAJNIZ010020324">
    <property type="protein sequence ID" value="CAE7439115.1"/>
    <property type="molecule type" value="Genomic_DNA"/>
</dbReference>
<evidence type="ECO:0000256" key="1">
    <source>
        <dbReference type="ARBA" id="ARBA00022679"/>
    </source>
</evidence>
<dbReference type="GO" id="GO:0031123">
    <property type="term" value="P:RNA 3'-end processing"/>
    <property type="evidence" value="ECO:0007669"/>
    <property type="project" value="TreeGrafter"/>
</dbReference>
<feature type="non-terminal residue" evidence="6">
    <location>
        <position position="279"/>
    </location>
</feature>
<feature type="non-terminal residue" evidence="6">
    <location>
        <position position="1"/>
    </location>
</feature>
<dbReference type="InterPro" id="IPR002058">
    <property type="entry name" value="PAP_assoc"/>
</dbReference>
<evidence type="ECO:0000256" key="3">
    <source>
        <dbReference type="ARBA" id="ARBA00022842"/>
    </source>
</evidence>
<dbReference type="Pfam" id="PF03828">
    <property type="entry name" value="PAP_assoc"/>
    <property type="match status" value="1"/>
</dbReference>
<dbReference type="SUPFAM" id="SSF81631">
    <property type="entry name" value="PAP/OAS1 substrate-binding domain"/>
    <property type="match status" value="1"/>
</dbReference>
<keyword evidence="7" id="KW-1185">Reference proteome</keyword>
<proteinExistence type="predicted"/>
<feature type="domain" description="PAP-associated" evidence="5">
    <location>
        <begin position="213"/>
        <end position="273"/>
    </location>
</feature>
<protein>
    <submittedName>
        <fullName evidence="6">Tent2-a protein</fullName>
    </submittedName>
</protein>